<gene>
    <name evidence="2" type="ORF">DRJ26_00715</name>
</gene>
<keyword evidence="1" id="KW-1133">Transmembrane helix</keyword>
<dbReference type="EMBL" id="QMRA01000006">
    <property type="protein sequence ID" value="RLE55514.1"/>
    <property type="molecule type" value="Genomic_DNA"/>
</dbReference>
<sequence length="198" mass="22287">MTNDMRSIIKEILRKALHAFSLTIWLVYVTYGFKVAFIYVSACLIVSFTLEVIRLRKYKYYPFKSITEKLARSPEKYRFAAHVHFFAGSTLTLYLLKNELGIIAILCSAASDAIAAIIGMFFGKHPNPWNENKTLEGTFAGMITAFLVVLFLSQNVCYGILVAIVFAIIDSLKIHINDNFILSPSFGCALRILELIGL</sequence>
<comment type="caution">
    <text evidence="2">The sequence shown here is derived from an EMBL/GenBank/DDBJ whole genome shotgun (WGS) entry which is preliminary data.</text>
</comment>
<accession>A0A497F761</accession>
<feature type="transmembrane region" description="Helical" evidence="1">
    <location>
        <begin position="134"/>
        <end position="152"/>
    </location>
</feature>
<protein>
    <recommendedName>
        <fullName evidence="4">Phosphatidate cytidylyltransferase</fullName>
    </recommendedName>
</protein>
<dbReference type="InterPro" id="IPR037997">
    <property type="entry name" value="Dgk1-like"/>
</dbReference>
<dbReference type="GO" id="GO:0004143">
    <property type="term" value="F:ATP-dependent diacylglycerol kinase activity"/>
    <property type="evidence" value="ECO:0007669"/>
    <property type="project" value="InterPro"/>
</dbReference>
<evidence type="ECO:0000313" key="2">
    <source>
        <dbReference type="EMBL" id="RLE55514.1"/>
    </source>
</evidence>
<feature type="transmembrane region" description="Helical" evidence="1">
    <location>
        <begin position="102"/>
        <end position="122"/>
    </location>
</feature>
<dbReference type="Proteomes" id="UP000269499">
    <property type="component" value="Unassembled WGS sequence"/>
</dbReference>
<dbReference type="AlphaFoldDB" id="A0A497F761"/>
<feature type="transmembrane region" description="Helical" evidence="1">
    <location>
        <begin position="77"/>
        <end position="96"/>
    </location>
</feature>
<reference evidence="2 3" key="1">
    <citation type="submission" date="2018-06" db="EMBL/GenBank/DDBJ databases">
        <title>Extensive metabolic versatility and redundancy in microbially diverse, dynamic hydrothermal sediments.</title>
        <authorList>
            <person name="Dombrowski N."/>
            <person name="Teske A."/>
            <person name="Baker B.J."/>
        </authorList>
    </citation>
    <scope>NUCLEOTIDE SEQUENCE [LARGE SCALE GENOMIC DNA]</scope>
    <source>
        <strain evidence="2">B20_G2</strain>
    </source>
</reference>
<keyword evidence="1" id="KW-0812">Transmembrane</keyword>
<evidence type="ECO:0008006" key="4">
    <source>
        <dbReference type="Google" id="ProtNLM"/>
    </source>
</evidence>
<evidence type="ECO:0000256" key="1">
    <source>
        <dbReference type="SAM" id="Phobius"/>
    </source>
</evidence>
<evidence type="ECO:0000313" key="3">
    <source>
        <dbReference type="Proteomes" id="UP000269499"/>
    </source>
</evidence>
<organism evidence="2 3">
    <name type="scientific">Thermoproteota archaeon</name>
    <dbReference type="NCBI Taxonomy" id="2056631"/>
    <lineage>
        <taxon>Archaea</taxon>
        <taxon>Thermoproteota</taxon>
    </lineage>
</organism>
<proteinExistence type="predicted"/>
<dbReference type="PANTHER" id="PTHR31303:SF1">
    <property type="entry name" value="CTP-DEPENDENT DIACYLGLYCEROL KINASE 1"/>
    <property type="match status" value="1"/>
</dbReference>
<keyword evidence="1" id="KW-0472">Membrane</keyword>
<dbReference type="PANTHER" id="PTHR31303">
    <property type="entry name" value="CTP-DEPENDENT DIACYLGLYCEROL KINASE 1"/>
    <property type="match status" value="1"/>
</dbReference>
<name>A0A497F761_9CREN</name>